<comment type="similarity">
    <text evidence="1">Belongs to the ATP-dependent AMP-binding enzyme family.</text>
</comment>
<comment type="caution">
    <text evidence="7">The sequence shown here is derived from an EMBL/GenBank/DDBJ whole genome shotgun (WGS) entry which is preliminary data.</text>
</comment>
<dbReference type="PROSITE" id="PS00455">
    <property type="entry name" value="AMP_BINDING"/>
    <property type="match status" value="1"/>
</dbReference>
<keyword evidence="3" id="KW-0276">Fatty acid metabolism</keyword>
<dbReference type="PANTHER" id="PTHR43859">
    <property type="entry name" value="ACYL-ACTIVATING ENZYME"/>
    <property type="match status" value="1"/>
</dbReference>
<dbReference type="NCBIfam" id="NF006020">
    <property type="entry name" value="PRK08162.1"/>
    <property type="match status" value="1"/>
</dbReference>
<evidence type="ECO:0000259" key="6">
    <source>
        <dbReference type="Pfam" id="PF13193"/>
    </source>
</evidence>
<evidence type="ECO:0000256" key="4">
    <source>
        <dbReference type="ARBA" id="ARBA00023098"/>
    </source>
</evidence>
<dbReference type="SUPFAM" id="SSF56801">
    <property type="entry name" value="Acetyl-CoA synthetase-like"/>
    <property type="match status" value="1"/>
</dbReference>
<keyword evidence="4" id="KW-0443">Lipid metabolism</keyword>
<evidence type="ECO:0000313" key="8">
    <source>
        <dbReference type="Proteomes" id="UP001301653"/>
    </source>
</evidence>
<feature type="domain" description="AMP-dependent synthetase/ligase" evidence="5">
    <location>
        <begin position="22"/>
        <end position="398"/>
    </location>
</feature>
<feature type="domain" description="AMP-binding enzyme C-terminal" evidence="6">
    <location>
        <begin position="448"/>
        <end position="522"/>
    </location>
</feature>
<evidence type="ECO:0000256" key="1">
    <source>
        <dbReference type="ARBA" id="ARBA00006432"/>
    </source>
</evidence>
<dbReference type="Proteomes" id="UP001301653">
    <property type="component" value="Unassembled WGS sequence"/>
</dbReference>
<dbReference type="EMBL" id="JAYFUH010000249">
    <property type="protein sequence ID" value="MEA5669262.1"/>
    <property type="molecule type" value="Genomic_DNA"/>
</dbReference>
<dbReference type="CDD" id="cd12118">
    <property type="entry name" value="ttLC_FACS_AEE21_like"/>
    <property type="match status" value="1"/>
</dbReference>
<evidence type="ECO:0000256" key="3">
    <source>
        <dbReference type="ARBA" id="ARBA00022832"/>
    </source>
</evidence>
<evidence type="ECO:0000313" key="7">
    <source>
        <dbReference type="EMBL" id="MEA5669262.1"/>
    </source>
</evidence>
<dbReference type="RefSeq" id="WP_323439544.1">
    <property type="nucleotide sequence ID" value="NZ_JAYFUH010000249.1"/>
</dbReference>
<dbReference type="Pfam" id="PF00501">
    <property type="entry name" value="AMP-binding"/>
    <property type="match status" value="1"/>
</dbReference>
<organism evidence="7 8">
    <name type="scientific">Stenotrophomonas capsici</name>
    <dbReference type="NCBI Taxonomy" id="3110230"/>
    <lineage>
        <taxon>Bacteria</taxon>
        <taxon>Pseudomonadati</taxon>
        <taxon>Pseudomonadota</taxon>
        <taxon>Gammaproteobacteria</taxon>
        <taxon>Lysobacterales</taxon>
        <taxon>Lysobacteraceae</taxon>
        <taxon>Stenotrophomonas</taxon>
    </lineage>
</organism>
<dbReference type="InterPro" id="IPR042099">
    <property type="entry name" value="ANL_N_sf"/>
</dbReference>
<dbReference type="InterPro" id="IPR000873">
    <property type="entry name" value="AMP-dep_synth/lig_dom"/>
</dbReference>
<reference evidence="7 8" key="1">
    <citation type="submission" date="2023-12" db="EMBL/GenBank/DDBJ databases">
        <title>Stenotrophomonas guangdongensis sp. nov., isolated from wilted pepper plants (Capsicum annuum).</title>
        <authorList>
            <person name="Qiu M."/>
            <person name="Li Y."/>
            <person name="Liu Q."/>
            <person name="Zhang X."/>
            <person name="Huang Y."/>
            <person name="Guo R."/>
            <person name="Hu M."/>
            <person name="Zhou J."/>
            <person name="Zhou X."/>
        </authorList>
    </citation>
    <scope>NUCLEOTIDE SEQUENCE [LARGE SCALE GENOMIC DNA]</scope>
    <source>
        <strain evidence="7 8">MH1</strain>
    </source>
</reference>
<dbReference type="PANTHER" id="PTHR43859:SF4">
    <property type="entry name" value="BUTANOATE--COA LIGASE AAE1-RELATED"/>
    <property type="match status" value="1"/>
</dbReference>
<dbReference type="InterPro" id="IPR025110">
    <property type="entry name" value="AMP-bd_C"/>
</dbReference>
<gene>
    <name evidence="7" type="ORF">VA603_17140</name>
</gene>
<evidence type="ECO:0000259" key="5">
    <source>
        <dbReference type="Pfam" id="PF00501"/>
    </source>
</evidence>
<accession>A0ABU5V7C7</accession>
<evidence type="ECO:0000256" key="2">
    <source>
        <dbReference type="ARBA" id="ARBA00022598"/>
    </source>
</evidence>
<keyword evidence="8" id="KW-1185">Reference proteome</keyword>
<protein>
    <submittedName>
        <fullName evidence="7">Acyl-CoA synthetase</fullName>
    </submittedName>
</protein>
<dbReference type="Pfam" id="PF13193">
    <property type="entry name" value="AMP-binding_C"/>
    <property type="match status" value="1"/>
</dbReference>
<sequence>MYQDLGRNQANYTPLSPLSFLRKAATVHPQRLAVVHGERRLNWAQVQARCRRLASALQRMGVAEGDTVAALLPNTPAMIELHFAPAMLGAVLNALNTRLDAETLAFMLDHGEAKVVFVDREFSPVMKRALALCRQAPQVIDVDDAAIEEGEFLGEIEYEALLETGDPTFAYGLPGDEWNAIALNYTSGTTGDPKGVVYHHRGAYLNAVANIIDWGMPPHPVYLWTLPMFHCNGWCFPWTMAAVAGTQVCLRRFDRKQVLELMRTHGVTHYCGAPVVHAALAAAPEELKQGLAGVKGQVAGAAPPAAVLEEMERMGVEITHVYGLTEVYGPASICQPKPEWAQLPIDERAELNSRQGVACLLQEDMQVLDPDTLQPVPWDGASVGEIMFRGNITMKGYLKNPRATDAAFSGGWFRTGDLAVVYADGNVKIRDRSKDVIISGGENISSLEVEDVLCRHPSVLAAAVVARPDPKWGETPCAFVELKDELDLSPDAALAHCRQNLAGFKVPKRFVFGPLPRTATGKVQKFALRDAARALTDAE</sequence>
<proteinExistence type="inferred from homology"/>
<keyword evidence="2" id="KW-0436">Ligase</keyword>
<name>A0ABU5V7C7_9GAMM</name>
<dbReference type="InterPro" id="IPR045851">
    <property type="entry name" value="AMP-bd_C_sf"/>
</dbReference>
<dbReference type="Gene3D" id="3.40.50.12780">
    <property type="entry name" value="N-terminal domain of ligase-like"/>
    <property type="match status" value="1"/>
</dbReference>
<dbReference type="Gene3D" id="3.30.300.30">
    <property type="match status" value="1"/>
</dbReference>
<dbReference type="InterPro" id="IPR020845">
    <property type="entry name" value="AMP-binding_CS"/>
</dbReference>